<reference evidence="1 2" key="1">
    <citation type="submission" date="2017-03" db="EMBL/GenBank/DDBJ databases">
        <authorList>
            <person name="Afonso C.L."/>
            <person name="Miller P.J."/>
            <person name="Scott M.A."/>
            <person name="Spackman E."/>
            <person name="Goraichik I."/>
            <person name="Dimitrov K.M."/>
            <person name="Suarez D.L."/>
            <person name="Swayne D.E."/>
        </authorList>
    </citation>
    <scope>NUCLEOTIDE SEQUENCE [LARGE SCALE GENOMIC DNA]</scope>
    <source>
        <strain evidence="1">Genome sequencing of Nitrospira japonica strain NJ11</strain>
    </source>
</reference>
<keyword evidence="2" id="KW-1185">Reference proteome</keyword>
<dbReference type="Gene3D" id="2.60.120.1140">
    <property type="entry name" value="Protein of unknown function DUF192"/>
    <property type="match status" value="1"/>
</dbReference>
<dbReference type="InterPro" id="IPR003795">
    <property type="entry name" value="DUF192"/>
</dbReference>
<evidence type="ECO:0000313" key="2">
    <source>
        <dbReference type="Proteomes" id="UP000192042"/>
    </source>
</evidence>
<evidence type="ECO:0008006" key="3">
    <source>
        <dbReference type="Google" id="ProtNLM"/>
    </source>
</evidence>
<accession>A0A1W1I1T0</accession>
<dbReference type="InterPro" id="IPR038695">
    <property type="entry name" value="Saro_0823-like_sf"/>
</dbReference>
<sequence length="164" mass="18486">MSTPQPIDRQQRKSRIITLVLLAILLMSLSTFLVQREDAKTIIVTFPTGTELEAEVADTPEKLLFGLAFQEALPPNGGMIYIFEQAGAHRVTTKEYRFAVDLIWIDEQHQVVQLLEKVEPCRKDPCPWYGPPPVAVRYLIEAAAGFIKEKGVGVGDELKYTLRM</sequence>
<dbReference type="OrthoDB" id="9789274at2"/>
<organism evidence="1 2">
    <name type="scientific">Nitrospira japonica</name>
    <dbReference type="NCBI Taxonomy" id="1325564"/>
    <lineage>
        <taxon>Bacteria</taxon>
        <taxon>Pseudomonadati</taxon>
        <taxon>Nitrospirota</taxon>
        <taxon>Nitrospiria</taxon>
        <taxon>Nitrospirales</taxon>
        <taxon>Nitrospiraceae</taxon>
        <taxon>Nitrospira</taxon>
    </lineage>
</organism>
<proteinExistence type="predicted"/>
<dbReference type="Proteomes" id="UP000192042">
    <property type="component" value="Chromosome I"/>
</dbReference>
<dbReference type="Pfam" id="PF02643">
    <property type="entry name" value="DUF192"/>
    <property type="match status" value="1"/>
</dbReference>
<gene>
    <name evidence="1" type="ORF">NSJP_0772</name>
</gene>
<name>A0A1W1I1T0_9BACT</name>
<evidence type="ECO:0000313" key="1">
    <source>
        <dbReference type="EMBL" id="SLM46944.1"/>
    </source>
</evidence>
<dbReference type="EMBL" id="LT828648">
    <property type="protein sequence ID" value="SLM46944.1"/>
    <property type="molecule type" value="Genomic_DNA"/>
</dbReference>
<dbReference type="AlphaFoldDB" id="A0A1W1I1T0"/>
<dbReference type="PANTHER" id="PTHR37953:SF1">
    <property type="entry name" value="UPF0127 PROTEIN MJ1496"/>
    <property type="match status" value="1"/>
</dbReference>
<protein>
    <recommendedName>
        <fullName evidence="3">DUF192 domain-containing protein</fullName>
    </recommendedName>
</protein>
<dbReference type="STRING" id="1325564.NSJP_0772"/>
<dbReference type="KEGG" id="nja:NSJP_0772"/>
<dbReference type="RefSeq" id="WP_080885552.1">
    <property type="nucleotide sequence ID" value="NZ_LT828648.1"/>
</dbReference>
<dbReference type="PANTHER" id="PTHR37953">
    <property type="entry name" value="UPF0127 PROTEIN MJ1496"/>
    <property type="match status" value="1"/>
</dbReference>